<reference evidence="1 2" key="1">
    <citation type="journal article" date="2019" name="Sci. Rep.">
        <title>Orb-weaving spider Araneus ventricosus genome elucidates the spidroin gene catalogue.</title>
        <authorList>
            <person name="Kono N."/>
            <person name="Nakamura H."/>
            <person name="Ohtoshi R."/>
            <person name="Moran D.A.P."/>
            <person name="Shinohara A."/>
            <person name="Yoshida Y."/>
            <person name="Fujiwara M."/>
            <person name="Mori M."/>
            <person name="Tomita M."/>
            <person name="Arakawa K."/>
        </authorList>
    </citation>
    <scope>NUCLEOTIDE SEQUENCE [LARGE SCALE GENOMIC DNA]</scope>
</reference>
<gene>
    <name evidence="1" type="ORF">AVEN_229861_1</name>
</gene>
<comment type="caution">
    <text evidence="1">The sequence shown here is derived from an EMBL/GenBank/DDBJ whole genome shotgun (WGS) entry which is preliminary data.</text>
</comment>
<dbReference type="EMBL" id="BGPR01143339">
    <property type="protein sequence ID" value="GBN72145.1"/>
    <property type="molecule type" value="Genomic_DNA"/>
</dbReference>
<organism evidence="1 2">
    <name type="scientific">Araneus ventricosus</name>
    <name type="common">Orbweaver spider</name>
    <name type="synonym">Epeira ventricosa</name>
    <dbReference type="NCBI Taxonomy" id="182803"/>
    <lineage>
        <taxon>Eukaryota</taxon>
        <taxon>Metazoa</taxon>
        <taxon>Ecdysozoa</taxon>
        <taxon>Arthropoda</taxon>
        <taxon>Chelicerata</taxon>
        <taxon>Arachnida</taxon>
        <taxon>Araneae</taxon>
        <taxon>Araneomorphae</taxon>
        <taxon>Entelegynae</taxon>
        <taxon>Araneoidea</taxon>
        <taxon>Araneidae</taxon>
        <taxon>Araneus</taxon>
    </lineage>
</organism>
<dbReference type="AlphaFoldDB" id="A0A4Y2RBH6"/>
<dbReference type="Proteomes" id="UP000499080">
    <property type="component" value="Unassembled WGS sequence"/>
</dbReference>
<feature type="non-terminal residue" evidence="1">
    <location>
        <position position="1"/>
    </location>
</feature>
<name>A0A4Y2RBH6_ARAVE</name>
<proteinExistence type="predicted"/>
<keyword evidence="2" id="KW-1185">Reference proteome</keyword>
<accession>A0A4Y2RBH6</accession>
<evidence type="ECO:0000313" key="1">
    <source>
        <dbReference type="EMBL" id="GBN72145.1"/>
    </source>
</evidence>
<sequence>AILTRLAGKVGFTGLSYHDGPLLVTVALPAGPRAPVPDTVEFALKPWRSGGRALGIRQQAFHRQRNTQVAIKTNTTLDAKHSYNNAIWVLPSYFPLYKVDSEKQ</sequence>
<evidence type="ECO:0000313" key="2">
    <source>
        <dbReference type="Proteomes" id="UP000499080"/>
    </source>
</evidence>
<protein>
    <submittedName>
        <fullName evidence="1">Uncharacterized protein</fullName>
    </submittedName>
</protein>